<dbReference type="EMBL" id="PIXR01003387">
    <property type="protein sequence ID" value="TBT96826.1"/>
    <property type="molecule type" value="Genomic_DNA"/>
</dbReference>
<proteinExistence type="predicted"/>
<gene>
    <name evidence="2" type="ORF">CWI39_3387p0010</name>
</gene>
<sequence length="134" mass="15877">MSICTTVSPQILALIHFYLKEKVKFKGIKVFRMFAFFPFYDLRYIFSIKFLDSIDTNIFSDSKHLPFLQTTLSDLKYILGNFFEIEDISVGFMSSVFFLMTASIIFISIILLNQFLRPEMRFKLQEKPRKKNKV</sequence>
<dbReference type="VEuPathDB" id="MicrosporidiaDB:CWI39_3387p0010"/>
<organism evidence="2 3">
    <name type="scientific">Hamiltosporidium magnivora</name>
    <dbReference type="NCBI Taxonomy" id="148818"/>
    <lineage>
        <taxon>Eukaryota</taxon>
        <taxon>Fungi</taxon>
        <taxon>Fungi incertae sedis</taxon>
        <taxon>Microsporidia</taxon>
        <taxon>Dubosqiidae</taxon>
        <taxon>Hamiltosporidium</taxon>
    </lineage>
</organism>
<dbReference type="AlphaFoldDB" id="A0A4Q9KQA2"/>
<accession>A0A4Q9KQA2</accession>
<name>A0A4Q9KQA2_9MICR</name>
<keyword evidence="1" id="KW-0472">Membrane</keyword>
<keyword evidence="1" id="KW-1133">Transmembrane helix</keyword>
<evidence type="ECO:0000313" key="3">
    <source>
        <dbReference type="Proteomes" id="UP000293045"/>
    </source>
</evidence>
<feature type="transmembrane region" description="Helical" evidence="1">
    <location>
        <begin position="88"/>
        <end position="112"/>
    </location>
</feature>
<comment type="caution">
    <text evidence="2">The sequence shown here is derived from an EMBL/GenBank/DDBJ whole genome shotgun (WGS) entry which is preliminary data.</text>
</comment>
<keyword evidence="1" id="KW-0812">Transmembrane</keyword>
<evidence type="ECO:0000313" key="2">
    <source>
        <dbReference type="EMBL" id="TBT96826.1"/>
    </source>
</evidence>
<feature type="transmembrane region" description="Helical" evidence="1">
    <location>
        <begin position="30"/>
        <end position="46"/>
    </location>
</feature>
<dbReference type="VEuPathDB" id="MicrosporidiaDB:CWI36_0871p0020"/>
<reference evidence="2 3" key="1">
    <citation type="submission" date="2017-12" db="EMBL/GenBank/DDBJ databases">
        <authorList>
            <person name="Pombert J.-F."/>
            <person name="Haag K.L."/>
            <person name="Ebert D."/>
        </authorList>
    </citation>
    <scope>NUCLEOTIDE SEQUENCE [LARGE SCALE GENOMIC DNA]</scope>
    <source>
        <strain evidence="2">IL-BN-2</strain>
    </source>
</reference>
<evidence type="ECO:0000256" key="1">
    <source>
        <dbReference type="SAM" id="Phobius"/>
    </source>
</evidence>
<dbReference type="Proteomes" id="UP000293045">
    <property type="component" value="Unassembled WGS sequence"/>
</dbReference>
<protein>
    <submittedName>
        <fullName evidence="2">Uncharacterized protein</fullName>
    </submittedName>
</protein>